<dbReference type="InterPro" id="IPR047263">
    <property type="entry name" value="HNL-like_cupin"/>
</dbReference>
<accession>A0A217ECD2</accession>
<keyword evidence="3" id="KW-1185">Reference proteome</keyword>
<dbReference type="Gene3D" id="2.60.120.10">
    <property type="entry name" value="Jelly Rolls"/>
    <property type="match status" value="1"/>
</dbReference>
<proteinExistence type="predicted"/>
<reference evidence="3" key="1">
    <citation type="submission" date="2017-06" db="EMBL/GenBank/DDBJ databases">
        <authorList>
            <person name="Varghese N."/>
            <person name="Submissions S."/>
        </authorList>
    </citation>
    <scope>NUCLEOTIDE SEQUENCE [LARGE SCALE GENOMIC DNA]</scope>
    <source>
        <strain evidence="3">ANC 5114</strain>
    </source>
</reference>
<dbReference type="Pfam" id="PF07883">
    <property type="entry name" value="Cupin_2"/>
    <property type="match status" value="1"/>
</dbReference>
<dbReference type="OrthoDB" id="9802489at2"/>
<organism evidence="2 3">
    <name type="scientific">Acinetobacter apis</name>
    <dbReference type="NCBI Taxonomy" id="1229165"/>
    <lineage>
        <taxon>Bacteria</taxon>
        <taxon>Pseudomonadati</taxon>
        <taxon>Pseudomonadota</taxon>
        <taxon>Gammaproteobacteria</taxon>
        <taxon>Moraxellales</taxon>
        <taxon>Moraxellaceae</taxon>
        <taxon>Acinetobacter</taxon>
    </lineage>
</organism>
<dbReference type="InterPro" id="IPR011051">
    <property type="entry name" value="RmlC_Cupin_sf"/>
</dbReference>
<sequence length="135" mass="14957">MTTENFDGNTVFDKGITSEEFAVFFTGTSYRSDLSTDPVEISNITFSPSARTKWHYHHTAEILLITGGTGWHQEDGQPAQRIQAGDVINVKAGTKHWHGASKDNWLSHIAITVPGENTATDIFDDVSDEEYNQLA</sequence>
<dbReference type="PANTHER" id="PTHR43698:SF1">
    <property type="entry name" value="BLL4564 PROTEIN"/>
    <property type="match status" value="1"/>
</dbReference>
<dbReference type="SUPFAM" id="SSF51182">
    <property type="entry name" value="RmlC-like cupins"/>
    <property type="match status" value="1"/>
</dbReference>
<evidence type="ECO:0000313" key="2">
    <source>
        <dbReference type="EMBL" id="SNQ28133.1"/>
    </source>
</evidence>
<dbReference type="CDD" id="cd02233">
    <property type="entry name" value="cupin_HNL-like"/>
    <property type="match status" value="1"/>
</dbReference>
<evidence type="ECO:0000313" key="3">
    <source>
        <dbReference type="Proteomes" id="UP000243463"/>
    </source>
</evidence>
<feature type="domain" description="Cupin type-2" evidence="1">
    <location>
        <begin position="45"/>
        <end position="102"/>
    </location>
</feature>
<dbReference type="AlphaFoldDB" id="A0A217ECD2"/>
<dbReference type="RefSeq" id="WP_088822148.1">
    <property type="nucleotide sequence ID" value="NZ_FZLN01000001.1"/>
</dbReference>
<protein>
    <submittedName>
        <fullName evidence="2">Cupin domain protein</fullName>
    </submittedName>
</protein>
<evidence type="ECO:0000259" key="1">
    <source>
        <dbReference type="Pfam" id="PF07883"/>
    </source>
</evidence>
<dbReference type="Proteomes" id="UP000243463">
    <property type="component" value="Unassembled WGS sequence"/>
</dbReference>
<dbReference type="InterPro" id="IPR013096">
    <property type="entry name" value="Cupin_2"/>
</dbReference>
<dbReference type="InterPro" id="IPR014710">
    <property type="entry name" value="RmlC-like_jellyroll"/>
</dbReference>
<gene>
    <name evidence="2" type="ORF">SAMN05444584_0041</name>
</gene>
<dbReference type="PANTHER" id="PTHR43698">
    <property type="entry name" value="RIBD C-TERMINAL DOMAIN CONTAINING PROTEIN"/>
    <property type="match status" value="1"/>
</dbReference>
<name>A0A217ECD2_9GAMM</name>
<dbReference type="EMBL" id="FZLN01000001">
    <property type="protein sequence ID" value="SNQ28133.1"/>
    <property type="molecule type" value="Genomic_DNA"/>
</dbReference>